<dbReference type="Proteomes" id="UP000318741">
    <property type="component" value="Chromosome"/>
</dbReference>
<dbReference type="AlphaFoldDB" id="A0A517P9L4"/>
<dbReference type="EMBL" id="CP036265">
    <property type="protein sequence ID" value="QDT16063.1"/>
    <property type="molecule type" value="Genomic_DNA"/>
</dbReference>
<evidence type="ECO:0000313" key="4">
    <source>
        <dbReference type="Proteomes" id="UP000318741"/>
    </source>
</evidence>
<dbReference type="InterPro" id="IPR011453">
    <property type="entry name" value="DUF1559"/>
</dbReference>
<dbReference type="Gene3D" id="3.30.700.10">
    <property type="entry name" value="Glycoprotein, Type 4 Pilin"/>
    <property type="match status" value="1"/>
</dbReference>
<keyword evidence="1" id="KW-0812">Transmembrane</keyword>
<dbReference type="RefSeq" id="WP_145358939.1">
    <property type="nucleotide sequence ID" value="NZ_CP036265.1"/>
</dbReference>
<organism evidence="3 4">
    <name type="scientific">Alienimonas californiensis</name>
    <dbReference type="NCBI Taxonomy" id="2527989"/>
    <lineage>
        <taxon>Bacteria</taxon>
        <taxon>Pseudomonadati</taxon>
        <taxon>Planctomycetota</taxon>
        <taxon>Planctomycetia</taxon>
        <taxon>Planctomycetales</taxon>
        <taxon>Planctomycetaceae</taxon>
        <taxon>Alienimonas</taxon>
    </lineage>
</organism>
<dbReference type="Pfam" id="PF07596">
    <property type="entry name" value="SBP_bac_10"/>
    <property type="match status" value="1"/>
</dbReference>
<dbReference type="SUPFAM" id="SSF54523">
    <property type="entry name" value="Pili subunits"/>
    <property type="match status" value="1"/>
</dbReference>
<evidence type="ECO:0000313" key="3">
    <source>
        <dbReference type="EMBL" id="QDT16063.1"/>
    </source>
</evidence>
<dbReference type="KEGG" id="acaf:CA12_21610"/>
<dbReference type="PANTHER" id="PTHR30093:SF2">
    <property type="entry name" value="TYPE II SECRETION SYSTEM PROTEIN H"/>
    <property type="match status" value="1"/>
</dbReference>
<dbReference type="InterPro" id="IPR012902">
    <property type="entry name" value="N_methyl_site"/>
</dbReference>
<dbReference type="PANTHER" id="PTHR30093">
    <property type="entry name" value="GENERAL SECRETION PATHWAY PROTEIN G"/>
    <property type="match status" value="1"/>
</dbReference>
<dbReference type="NCBIfam" id="TIGR04294">
    <property type="entry name" value="pre_pil_HX9DG"/>
    <property type="match status" value="1"/>
</dbReference>
<protein>
    <submittedName>
        <fullName evidence="3">Putative major pilin subunit</fullName>
    </submittedName>
</protein>
<feature type="domain" description="DUF1559" evidence="2">
    <location>
        <begin position="35"/>
        <end position="293"/>
    </location>
</feature>
<feature type="transmembrane region" description="Helical" evidence="1">
    <location>
        <begin position="12"/>
        <end position="34"/>
    </location>
</feature>
<keyword evidence="1" id="KW-0472">Membrane</keyword>
<keyword evidence="4" id="KW-1185">Reference proteome</keyword>
<name>A0A517P9L4_9PLAN</name>
<evidence type="ECO:0000259" key="2">
    <source>
        <dbReference type="Pfam" id="PF07596"/>
    </source>
</evidence>
<evidence type="ECO:0000256" key="1">
    <source>
        <dbReference type="SAM" id="Phobius"/>
    </source>
</evidence>
<proteinExistence type="predicted"/>
<dbReference type="Pfam" id="PF07963">
    <property type="entry name" value="N_methyl"/>
    <property type="match status" value="1"/>
</dbReference>
<dbReference type="InterPro" id="IPR027558">
    <property type="entry name" value="Pre_pil_HX9DG_C"/>
</dbReference>
<reference evidence="3 4" key="1">
    <citation type="submission" date="2019-02" db="EMBL/GenBank/DDBJ databases">
        <title>Deep-cultivation of Planctomycetes and their phenomic and genomic characterization uncovers novel biology.</title>
        <authorList>
            <person name="Wiegand S."/>
            <person name="Jogler M."/>
            <person name="Boedeker C."/>
            <person name="Pinto D."/>
            <person name="Vollmers J."/>
            <person name="Rivas-Marin E."/>
            <person name="Kohn T."/>
            <person name="Peeters S.H."/>
            <person name="Heuer A."/>
            <person name="Rast P."/>
            <person name="Oberbeckmann S."/>
            <person name="Bunk B."/>
            <person name="Jeske O."/>
            <person name="Meyerdierks A."/>
            <person name="Storesund J.E."/>
            <person name="Kallscheuer N."/>
            <person name="Luecker S."/>
            <person name="Lage O.M."/>
            <person name="Pohl T."/>
            <person name="Merkel B.J."/>
            <person name="Hornburger P."/>
            <person name="Mueller R.-W."/>
            <person name="Bruemmer F."/>
            <person name="Labrenz M."/>
            <person name="Spormann A.M."/>
            <person name="Op den Camp H."/>
            <person name="Overmann J."/>
            <person name="Amann R."/>
            <person name="Jetten M.S.M."/>
            <person name="Mascher T."/>
            <person name="Medema M.H."/>
            <person name="Devos D.P."/>
            <person name="Kaster A.-K."/>
            <person name="Ovreas L."/>
            <person name="Rohde M."/>
            <person name="Galperin M.Y."/>
            <person name="Jogler C."/>
        </authorList>
    </citation>
    <scope>NUCLEOTIDE SEQUENCE [LARGE SCALE GENOMIC DNA]</scope>
    <source>
        <strain evidence="3 4">CA12</strain>
    </source>
</reference>
<sequence length="337" mass="37003">MRRSDPKRPGFTLIELLVVIAIIAILVSLLLPAVQQAREAARRSQCQNNLKQIGLAMHNFHGTHDKFPAGYGFNKIENKANWRKAWGWGAHLLPYMDEPTLYRVLDVGRREFDEALPGNNSSSWPAEELAAIRTAVPTYLCPSDIAGSTINTSADFCHSGGPDSTKPAISNYVGMYGYQYSNWNAGGGPPTMQGAMVAQNGTNVADFRDGLTNTIMIGERGWEHQAGYWVGVGNVNSESSWSSPKVVGRGFLMKPNCPLTGRYYSAFSSYHDGGTQFLLGDGSVHFVADTIDFDNGLQANGNPHHWSTSWSNVDKSTIGTFQRLACRNDMQTIEDAF</sequence>
<dbReference type="InterPro" id="IPR045584">
    <property type="entry name" value="Pilin-like"/>
</dbReference>
<gene>
    <name evidence="3" type="ORF">CA12_21610</name>
</gene>
<dbReference type="OrthoDB" id="255848at2"/>
<accession>A0A517P9L4</accession>
<keyword evidence="1" id="KW-1133">Transmembrane helix</keyword>
<dbReference type="NCBIfam" id="TIGR02532">
    <property type="entry name" value="IV_pilin_GFxxxE"/>
    <property type="match status" value="1"/>
</dbReference>